<comment type="caution">
    <text evidence="1">The sequence shown here is derived from an EMBL/GenBank/DDBJ whole genome shotgun (WGS) entry which is preliminary data.</text>
</comment>
<dbReference type="Gene3D" id="3.40.50.300">
    <property type="entry name" value="P-loop containing nucleotide triphosphate hydrolases"/>
    <property type="match status" value="1"/>
</dbReference>
<dbReference type="EMBL" id="JAVLSF010000231">
    <property type="protein sequence ID" value="MDR9777844.1"/>
    <property type="molecule type" value="Genomic_DNA"/>
</dbReference>
<name>A0AAJ2H2N9_9HYPH</name>
<dbReference type="InterPro" id="IPR027417">
    <property type="entry name" value="P-loop_NTPase"/>
</dbReference>
<accession>A0AAJ2H2N9</accession>
<organism evidence="1 2">
    <name type="scientific">Rhizobium hidalgonense</name>
    <dbReference type="NCBI Taxonomy" id="1538159"/>
    <lineage>
        <taxon>Bacteria</taxon>
        <taxon>Pseudomonadati</taxon>
        <taxon>Pseudomonadota</taxon>
        <taxon>Alphaproteobacteria</taxon>
        <taxon>Hyphomicrobiales</taxon>
        <taxon>Rhizobiaceae</taxon>
        <taxon>Rhizobium/Agrobacterium group</taxon>
        <taxon>Rhizobium</taxon>
    </lineage>
</organism>
<evidence type="ECO:0000313" key="2">
    <source>
        <dbReference type="Proteomes" id="UP001268610"/>
    </source>
</evidence>
<proteinExistence type="predicted"/>
<gene>
    <name evidence="1" type="ORF">RJJ65_35505</name>
</gene>
<protein>
    <recommendedName>
        <fullName evidence="3">Restriction endonuclease</fullName>
    </recommendedName>
</protein>
<dbReference type="Proteomes" id="UP001268610">
    <property type="component" value="Unassembled WGS sequence"/>
</dbReference>
<evidence type="ECO:0008006" key="3">
    <source>
        <dbReference type="Google" id="ProtNLM"/>
    </source>
</evidence>
<sequence>HEPSDLLGYVSRLNGLAHYVTTDVLQFIAKAWRAIANNKDLKIENSEGSVVKGDSDSLKPVLPYWLCLDEMNLAPVEQYFADYLSVLETREWQWTNNEFKYTCDPLLKASVINQLAETEQLQLRTALGFADAQYKDIWGLFCQHGIGIPPNLIVAGTVNMDETTHGFSRKVIDRALTFDFGDFFPNEFDQFFVPQIQNKILSYPIYSQARVADLTTSVDKNGE</sequence>
<reference evidence="1" key="1">
    <citation type="submission" date="2023-04" db="EMBL/GenBank/DDBJ databases">
        <title>Genomic characterization of faba bean (Vicia faba) microsymbionts in Mexican soils.</title>
        <authorList>
            <person name="Rivera Orduna F.N."/>
            <person name="Guevara-Luna J."/>
            <person name="Yan J."/>
            <person name="Arroyo-Herrera I."/>
            <person name="Li Y."/>
            <person name="Vasquez-Murrieta M.S."/>
            <person name="Wang E.T."/>
        </authorList>
    </citation>
    <scope>NUCLEOTIDE SEQUENCE</scope>
    <source>
        <strain evidence="1">CH26</strain>
    </source>
</reference>
<evidence type="ECO:0000313" key="1">
    <source>
        <dbReference type="EMBL" id="MDR9777844.1"/>
    </source>
</evidence>
<feature type="non-terminal residue" evidence="1">
    <location>
        <position position="223"/>
    </location>
</feature>
<dbReference type="AlphaFoldDB" id="A0AAJ2H2N9"/>
<feature type="non-terminal residue" evidence="1">
    <location>
        <position position="1"/>
    </location>
</feature>